<dbReference type="InterPro" id="IPR039875">
    <property type="entry name" value="LENG1-like"/>
</dbReference>
<reference evidence="2 3" key="1">
    <citation type="journal article" date="2010" name="Plant Cell">
        <title>The Chlorella variabilis NC64A genome reveals adaptation to photosymbiosis, coevolution with viruses, and cryptic sex.</title>
        <authorList>
            <person name="Blanc G."/>
            <person name="Duncan G."/>
            <person name="Agarkova I."/>
            <person name="Borodovsky M."/>
            <person name="Gurnon J."/>
            <person name="Kuo A."/>
            <person name="Lindquist E."/>
            <person name="Lucas S."/>
            <person name="Pangilinan J."/>
            <person name="Polle J."/>
            <person name="Salamov A."/>
            <person name="Terry A."/>
            <person name="Yamada T."/>
            <person name="Dunigan D.D."/>
            <person name="Grigoriev I.V."/>
            <person name="Claverie J.M."/>
            <person name="Van Etten J.L."/>
        </authorList>
    </citation>
    <scope>NUCLEOTIDE SEQUENCE [LARGE SCALE GENOMIC DNA]</scope>
    <source>
        <strain evidence="2 3">NC64A</strain>
    </source>
</reference>
<feature type="compositionally biased region" description="Basic residues" evidence="1">
    <location>
        <begin position="594"/>
        <end position="617"/>
    </location>
</feature>
<keyword evidence="3" id="KW-1185">Reference proteome</keyword>
<feature type="compositionally biased region" description="Low complexity" evidence="1">
    <location>
        <begin position="433"/>
        <end position="442"/>
    </location>
</feature>
<dbReference type="EMBL" id="GL433874">
    <property type="protein sequence ID" value="EFN50782.1"/>
    <property type="molecule type" value="Genomic_DNA"/>
</dbReference>
<dbReference type="KEGG" id="cvr:CHLNCDRAFT_142503"/>
<dbReference type="STRING" id="554065.E1ZTS6"/>
<dbReference type="GeneID" id="17350209"/>
<feature type="region of interest" description="Disordered" evidence="1">
    <location>
        <begin position="336"/>
        <end position="368"/>
    </location>
</feature>
<feature type="compositionally biased region" description="Low complexity" evidence="1">
    <location>
        <begin position="342"/>
        <end position="368"/>
    </location>
</feature>
<feature type="region of interest" description="Disordered" evidence="1">
    <location>
        <begin position="300"/>
        <end position="323"/>
    </location>
</feature>
<dbReference type="RefSeq" id="XP_005852319.1">
    <property type="nucleotide sequence ID" value="XM_005852257.1"/>
</dbReference>
<organism evidence="3">
    <name type="scientific">Chlorella variabilis</name>
    <name type="common">Green alga</name>
    <dbReference type="NCBI Taxonomy" id="554065"/>
    <lineage>
        <taxon>Eukaryota</taxon>
        <taxon>Viridiplantae</taxon>
        <taxon>Chlorophyta</taxon>
        <taxon>core chlorophytes</taxon>
        <taxon>Trebouxiophyceae</taxon>
        <taxon>Chlorellales</taxon>
        <taxon>Chlorellaceae</taxon>
        <taxon>Chlorella clade</taxon>
        <taxon>Chlorella</taxon>
    </lineage>
</organism>
<proteinExistence type="predicted"/>
<dbReference type="PANTHER" id="PTHR22093">
    <property type="entry name" value="LEUKOCYTE RECEPTOR CLUSTER LRC MEMBER 1"/>
    <property type="match status" value="1"/>
</dbReference>
<accession>E1ZTS6</accession>
<dbReference type="AlphaFoldDB" id="E1ZTS6"/>
<feature type="compositionally biased region" description="Basic and acidic residues" evidence="1">
    <location>
        <begin position="443"/>
        <end position="455"/>
    </location>
</feature>
<dbReference type="PANTHER" id="PTHR22093:SF0">
    <property type="entry name" value="LEUKOCYTE RECEPTOR CLUSTER MEMBER 1"/>
    <property type="match status" value="1"/>
</dbReference>
<feature type="region of interest" description="Disordered" evidence="1">
    <location>
        <begin position="485"/>
        <end position="661"/>
    </location>
</feature>
<feature type="compositionally biased region" description="Gly residues" evidence="1">
    <location>
        <begin position="551"/>
        <end position="561"/>
    </location>
</feature>
<name>E1ZTS6_CHLVA</name>
<sequence length="688" mass="74014">MDSLFALRLLVPAASTDAEAAQHAWQQLQPTMREAASLGVLLAAAAEVGLLGGGRLLLQLRECEGGGQHIATDPRIDRLLGSRSGAKVAYQLGCTHGLLPLVVMNPPGEEQHLEMDVATAAMLGAGSSMRLRLILSGAAQQLLLSPTVVRNESAARMYLKGSSKLQRQAASATSSTKPAAAVLRLPLPFGSGSGSGAARNAGGAKPAAELLVGLAAAAAQEAAAASGGQLGALQLVERGGEILRCWQAVARATDKAGDQRRGWAAAMMTEEGQDALAALKPWLPPAAMYNRDNRLKVSRDEAKYEEAQSEVRGRAEAAEREARHQLLRDRARRKYGDRHGQALEPPSQQQLEQQPQPQQLEWQQPAAADAWQADTAALRGLAAGRADHFAALEQQAQRQRQKPPRERHREAEPAAGDGAERRAGKKRRRWQEEPAAAGGAPPAEKRDERRRRGDPDTQTSDARFDEQFSFAHKLYGQQALPWYAKRGSTLPSEEGEGGPAAQPQHGSRRQMWRWEMQARAALAGVGGTKQQQQQQQQQPALLAGVMVLQQRGGGGGAGGEGTSSSSSSSGSDSSSSSSSSSGSSSGDSSDERSRRRRGSKHRRRRKDGGGSRRHGKKSKEGKGKGRRRERKESKDKGGKKSVEQLRLERLQREEGERQRQQRVMAVAAGRDPALLGKKYYGGYGFGKR</sequence>
<evidence type="ECO:0000313" key="3">
    <source>
        <dbReference type="Proteomes" id="UP000008141"/>
    </source>
</evidence>
<gene>
    <name evidence="2" type="ORF">CHLNCDRAFT_142503</name>
</gene>
<feature type="region of interest" description="Disordered" evidence="1">
    <location>
        <begin position="393"/>
        <end position="465"/>
    </location>
</feature>
<protein>
    <submittedName>
        <fullName evidence="2">Uncharacterized protein</fullName>
    </submittedName>
</protein>
<dbReference type="OrthoDB" id="2159131at2759"/>
<evidence type="ECO:0000313" key="2">
    <source>
        <dbReference type="EMBL" id="EFN50782.1"/>
    </source>
</evidence>
<evidence type="ECO:0000256" key="1">
    <source>
        <dbReference type="SAM" id="MobiDB-lite"/>
    </source>
</evidence>
<dbReference type="Proteomes" id="UP000008141">
    <property type="component" value="Unassembled WGS sequence"/>
</dbReference>
<feature type="compositionally biased region" description="Low complexity" evidence="1">
    <location>
        <begin position="562"/>
        <end position="587"/>
    </location>
</feature>
<dbReference type="InParanoid" id="E1ZTS6"/>
<feature type="compositionally biased region" description="Basic and acidic residues" evidence="1">
    <location>
        <begin position="630"/>
        <end position="659"/>
    </location>
</feature>
<feature type="compositionally biased region" description="Basic and acidic residues" evidence="1">
    <location>
        <begin position="403"/>
        <end position="422"/>
    </location>
</feature>